<evidence type="ECO:0000313" key="3">
    <source>
        <dbReference type="RefSeq" id="XP_013418220.1"/>
    </source>
</evidence>
<gene>
    <name evidence="3" type="primary">LOC106179229</name>
</gene>
<feature type="chain" id="PRO_5010353409" evidence="1">
    <location>
        <begin position="17"/>
        <end position="136"/>
    </location>
</feature>
<organism evidence="2 3">
    <name type="scientific">Lingula anatina</name>
    <name type="common">Brachiopod</name>
    <name type="synonym">Lingula unguis</name>
    <dbReference type="NCBI Taxonomy" id="7574"/>
    <lineage>
        <taxon>Eukaryota</taxon>
        <taxon>Metazoa</taxon>
        <taxon>Spiralia</taxon>
        <taxon>Lophotrochozoa</taxon>
        <taxon>Brachiopoda</taxon>
        <taxon>Linguliformea</taxon>
        <taxon>Lingulata</taxon>
        <taxon>Lingulida</taxon>
        <taxon>Linguloidea</taxon>
        <taxon>Lingulidae</taxon>
        <taxon>Lingula</taxon>
    </lineage>
</organism>
<protein>
    <submittedName>
        <fullName evidence="3">Uncharacterized protein LOC106179229 isoform X1</fullName>
    </submittedName>
</protein>
<keyword evidence="1" id="KW-0732">Signal</keyword>
<dbReference type="KEGG" id="lak:106179229"/>
<feature type="signal peptide" evidence="1">
    <location>
        <begin position="1"/>
        <end position="16"/>
    </location>
</feature>
<dbReference type="Proteomes" id="UP000085678">
    <property type="component" value="Unplaced"/>
</dbReference>
<dbReference type="GeneID" id="106179229"/>
<dbReference type="Gene3D" id="2.170.140.10">
    <property type="entry name" value="Chitin binding domain"/>
    <property type="match status" value="1"/>
</dbReference>
<dbReference type="SUPFAM" id="SSF57625">
    <property type="entry name" value="Invertebrate chitin-binding proteins"/>
    <property type="match status" value="1"/>
</dbReference>
<proteinExistence type="predicted"/>
<accession>A0A1S3K6G1</accession>
<name>A0A1S3K6G1_LINAN</name>
<dbReference type="RefSeq" id="XP_013418220.1">
    <property type="nucleotide sequence ID" value="XM_013562766.1"/>
</dbReference>
<dbReference type="InterPro" id="IPR036508">
    <property type="entry name" value="Chitin-bd_dom_sf"/>
</dbReference>
<evidence type="ECO:0000313" key="2">
    <source>
        <dbReference type="Proteomes" id="UP000085678"/>
    </source>
</evidence>
<keyword evidence="2" id="KW-1185">Reference proteome</keyword>
<sequence>MLKIALLLCLVGLAASANYFGRGMKAQKPMMEKRCAGYHTNKLFVCRDEYLPGGSFTQKVPIKGKDHHKQTAGYRIETVSYEPSKKLYFAYAEDETCYWQCDSQGMAVLRPCPTGTMFEEDMQTCGDYRGIPATAE</sequence>
<reference evidence="3" key="1">
    <citation type="submission" date="2025-08" db="UniProtKB">
        <authorList>
            <consortium name="RefSeq"/>
        </authorList>
    </citation>
    <scope>IDENTIFICATION</scope>
    <source>
        <tissue evidence="3">Gonads</tissue>
    </source>
</reference>
<dbReference type="AlphaFoldDB" id="A0A1S3K6G1"/>
<evidence type="ECO:0000256" key="1">
    <source>
        <dbReference type="SAM" id="SignalP"/>
    </source>
</evidence>
<dbReference type="GO" id="GO:0008061">
    <property type="term" value="F:chitin binding"/>
    <property type="evidence" value="ECO:0007669"/>
    <property type="project" value="InterPro"/>
</dbReference>
<dbReference type="OrthoDB" id="6020543at2759"/>
<dbReference type="InParanoid" id="A0A1S3K6G1"/>